<dbReference type="PANTHER" id="PTHR31668:SF29">
    <property type="entry name" value="ZN(2)-C6 FUNGAL-TYPE DOMAIN-CONTAINING PROTEIN"/>
    <property type="match status" value="1"/>
</dbReference>
<gene>
    <name evidence="4" type="ORF">SUNI508_04160</name>
</gene>
<evidence type="ECO:0000256" key="2">
    <source>
        <dbReference type="SAM" id="MobiDB-lite"/>
    </source>
</evidence>
<organism evidence="4 5">
    <name type="scientific">Seiridium unicorne</name>
    <dbReference type="NCBI Taxonomy" id="138068"/>
    <lineage>
        <taxon>Eukaryota</taxon>
        <taxon>Fungi</taxon>
        <taxon>Dikarya</taxon>
        <taxon>Ascomycota</taxon>
        <taxon>Pezizomycotina</taxon>
        <taxon>Sordariomycetes</taxon>
        <taxon>Xylariomycetidae</taxon>
        <taxon>Amphisphaeriales</taxon>
        <taxon>Sporocadaceae</taxon>
        <taxon>Seiridium</taxon>
    </lineage>
</organism>
<feature type="compositionally biased region" description="Low complexity" evidence="2">
    <location>
        <begin position="16"/>
        <end position="32"/>
    </location>
</feature>
<feature type="domain" description="Xylanolytic transcriptional activator regulatory" evidence="3">
    <location>
        <begin position="175"/>
        <end position="337"/>
    </location>
</feature>
<dbReference type="Pfam" id="PF04082">
    <property type="entry name" value="Fungal_trans"/>
    <property type="match status" value="1"/>
</dbReference>
<protein>
    <recommendedName>
        <fullName evidence="3">Xylanolytic transcriptional activator regulatory domain-containing protein</fullName>
    </recommendedName>
</protein>
<dbReference type="EMBL" id="JARVKF010000079">
    <property type="protein sequence ID" value="KAK9423266.1"/>
    <property type="molecule type" value="Genomic_DNA"/>
</dbReference>
<feature type="region of interest" description="Disordered" evidence="2">
    <location>
        <begin position="405"/>
        <end position="436"/>
    </location>
</feature>
<keyword evidence="1" id="KW-0539">Nucleus</keyword>
<dbReference type="Proteomes" id="UP001408356">
    <property type="component" value="Unassembled WGS sequence"/>
</dbReference>
<name>A0ABR2V9R6_9PEZI</name>
<evidence type="ECO:0000313" key="5">
    <source>
        <dbReference type="Proteomes" id="UP001408356"/>
    </source>
</evidence>
<keyword evidence="5" id="KW-1185">Reference proteome</keyword>
<dbReference type="InterPro" id="IPR050797">
    <property type="entry name" value="Carb_Metab_Trans_Reg"/>
</dbReference>
<dbReference type="InterPro" id="IPR007219">
    <property type="entry name" value="XnlR_reg_dom"/>
</dbReference>
<evidence type="ECO:0000256" key="1">
    <source>
        <dbReference type="ARBA" id="ARBA00023242"/>
    </source>
</evidence>
<feature type="region of interest" description="Disordered" evidence="2">
    <location>
        <begin position="1"/>
        <end position="40"/>
    </location>
</feature>
<sequence length="776" mass="84389">MQYNDAGSASPPRPGSVTTSAPAPHSSSTSPVRVKKEEGVGVGGIGRIQLANASKRTEYAVTGDSLASSVQAQRSLAEEIMSPRKEVPSVAMEGSLMNSERRSRKMFAIDADNYNSAPTSAAPSAAPSPPAQPFIPWTAVTSDPREVTEPKGAFTSDVYQPRIRDYLYLIPTCVDLYYEHIYPIMPLVHMPTIRNTISRPMTCSEKNLVYALSALTSFHMAGKSLAVLGQPSWDEVGRFFLDECIYIRQKYDFLEDTSLSVVISSFWLSTSFFEINQSRKSWFYLREALTLAIDIRLHDDSSYVGLSPAETLCRQRVFWILFVTERSFAILRNKPLTLRKTPSLPTMKHEYEAADIHVGFMKLVTSYIPLDESFVAAWNDGSDPGVSAATYLNLQRLLAQPLDFLRPKRKSPSPPKALLSNLDSSQDDDSDEPDPTSIQKADLMITQQWLRLIVWQSSFRQGLLSTAAEDESFSFSFPLSIARDTAAILQSLPSRAVEVHGMGIFEKIFEIGTWSVNVMGAYDSGTANPARPFGGASEGVAGMDYVGGELSLFRPSGRSGAVLDPLEFFIKTLSASPNSKTMFADKLLMFAEQTPGGMRTNLSPAITPLGPTRESSWNVGGSVMSEAADKENTDGIIGSMDLTTEPLLMDTDNVIGMAGVAPAPSLGRLDSVSTDDLDLSIVTTRSSMYSISDSGPLSAGLSNAFSDLSTGGSEYRLSDMHTNDMTTGVGTTGATGMTGMHSSSAWGYDPEHERKLATSRTATNTNAKAERVLGIW</sequence>
<comment type="caution">
    <text evidence="4">The sequence shown here is derived from an EMBL/GenBank/DDBJ whole genome shotgun (WGS) entry which is preliminary data.</text>
</comment>
<evidence type="ECO:0000259" key="3">
    <source>
        <dbReference type="Pfam" id="PF04082"/>
    </source>
</evidence>
<feature type="compositionally biased region" description="Acidic residues" evidence="2">
    <location>
        <begin position="425"/>
        <end position="434"/>
    </location>
</feature>
<dbReference type="CDD" id="cd12148">
    <property type="entry name" value="fungal_TF_MHR"/>
    <property type="match status" value="1"/>
</dbReference>
<reference evidence="4 5" key="1">
    <citation type="journal article" date="2024" name="J. Plant Pathol.">
        <title>Sequence and assembly of the genome of Seiridium unicorne, isolate CBS 538.82, causal agent of cypress canker disease.</title>
        <authorList>
            <person name="Scali E."/>
            <person name="Rocca G.D."/>
            <person name="Danti R."/>
            <person name="Garbelotto M."/>
            <person name="Barberini S."/>
            <person name="Baroncelli R."/>
            <person name="Emiliani G."/>
        </authorList>
    </citation>
    <scope>NUCLEOTIDE SEQUENCE [LARGE SCALE GENOMIC DNA]</scope>
    <source>
        <strain evidence="4 5">BM-138-508</strain>
    </source>
</reference>
<dbReference type="PANTHER" id="PTHR31668">
    <property type="entry name" value="GLUCOSE TRANSPORT TRANSCRIPTION REGULATOR RGT1-RELATED-RELATED"/>
    <property type="match status" value="1"/>
</dbReference>
<accession>A0ABR2V9R6</accession>
<evidence type="ECO:0000313" key="4">
    <source>
        <dbReference type="EMBL" id="KAK9423266.1"/>
    </source>
</evidence>
<proteinExistence type="predicted"/>